<dbReference type="Pfam" id="PF02321">
    <property type="entry name" value="OEP"/>
    <property type="match status" value="2"/>
</dbReference>
<dbReference type="RefSeq" id="WP_111956167.1">
    <property type="nucleotide sequence ID" value="NZ_CP036313.1"/>
</dbReference>
<keyword evidence="2" id="KW-0732">Signal</keyword>
<dbReference type="EMBL" id="CP036313">
    <property type="protein sequence ID" value="QBH15089.1"/>
    <property type="molecule type" value="Genomic_DNA"/>
</dbReference>
<dbReference type="PANTHER" id="PTHR30203">
    <property type="entry name" value="OUTER MEMBRANE CATION EFFLUX PROTEIN"/>
    <property type="match status" value="1"/>
</dbReference>
<protein>
    <submittedName>
        <fullName evidence="5">TolC family protein</fullName>
    </submittedName>
</protein>
<keyword evidence="2" id="KW-0449">Lipoprotein</keyword>
<dbReference type="OrthoDB" id="9770517at2"/>
<keyword evidence="2" id="KW-1134">Transmembrane beta strand</keyword>
<gene>
    <name evidence="5" type="ORF">DO021_09850</name>
    <name evidence="4" type="ORF">EYB58_20490</name>
</gene>
<evidence type="ECO:0000313" key="7">
    <source>
        <dbReference type="Proteomes" id="UP000293902"/>
    </source>
</evidence>
<feature type="chain" id="PRO_5020046859" evidence="2">
    <location>
        <begin position="24"/>
        <end position="451"/>
    </location>
</feature>
<dbReference type="GO" id="GO:0005886">
    <property type="term" value="C:plasma membrane"/>
    <property type="evidence" value="ECO:0007669"/>
    <property type="project" value="UniProtKB-SubCell"/>
</dbReference>
<dbReference type="EMBL" id="QLNI01000017">
    <property type="protein sequence ID" value="RAM02234.1"/>
    <property type="molecule type" value="Genomic_DNA"/>
</dbReference>
<keyword evidence="3" id="KW-0175">Coiled coil</keyword>
<evidence type="ECO:0000256" key="3">
    <source>
        <dbReference type="SAM" id="Coils"/>
    </source>
</evidence>
<keyword evidence="2" id="KW-0564">Palmitate</keyword>
<reference evidence="5 6" key="1">
    <citation type="submission" date="2018-06" db="EMBL/GenBank/DDBJ databases">
        <title>Complete Genome Sequence of Desulfobacter hydrogenophilus (DSM3380).</title>
        <authorList>
            <person name="Marietou A."/>
            <person name="Schreiber L."/>
            <person name="Marshall I."/>
            <person name="Jorgensen B."/>
        </authorList>
    </citation>
    <scope>NUCLEOTIDE SEQUENCE [LARGE SCALE GENOMIC DNA]</scope>
    <source>
        <strain evidence="5 6">DSM 3380</strain>
    </source>
</reference>
<accession>A0A328FC16</accession>
<sequence length="451" mass="49126">MKLKPACKPFVLLLCLLTLSACVAGSNPDYGSKVAQEQAKIAQWSDLDGAQSITIIGDLIQSDELDSLVEKGLAANPGLAQTLLTLKIRQAEYRQTQGARLPEMSAGFSALNEEDQEGVYTGTATVSWELDLWRKVADSSKAASKDVAEQQMLYQSARDTLAAEIMTGWLKLTSAKKNIAIEQERIDVLEKTENYTRQRYRSGLGTLEDLDSARSAVASARATLEEYKETLAQQQRALATLLGNPGADISMAEEYTHVIVPLADLPQQTLQRRPDLKAAFLAIESAGLNADVAYKDLLPSISLEASLEDIASTPGSALFTSSVWSLLGQLTAPLFQGGQLKAQARIADLETAQAFETYRETLYTAVQEIEDAMGLERSLGKQQTHIEIALAAAADTLVQYQKSYRQGLSDMLDLLTVQTQTFDLTIQLNTLKYERLANRITLGLALGIGAK</sequence>
<dbReference type="SUPFAM" id="SSF56954">
    <property type="entry name" value="Outer membrane efflux proteins (OEP)"/>
    <property type="match status" value="1"/>
</dbReference>
<reference evidence="4 7" key="2">
    <citation type="submission" date="2019-02" db="EMBL/GenBank/DDBJ databases">
        <title>Complete genome sequence of Desulfobacter hydrogenophilus AcRS1.</title>
        <authorList>
            <person name="Marietou A."/>
            <person name="Lund M.B."/>
            <person name="Marshall I.P.G."/>
            <person name="Schreiber L."/>
            <person name="Jorgensen B."/>
        </authorList>
    </citation>
    <scope>NUCLEOTIDE SEQUENCE [LARGE SCALE GENOMIC DNA]</scope>
    <source>
        <strain evidence="4 7">AcRS1</strain>
    </source>
</reference>
<dbReference type="AlphaFoldDB" id="A0A328FC16"/>
<dbReference type="GO" id="GO:0015562">
    <property type="term" value="F:efflux transmembrane transporter activity"/>
    <property type="evidence" value="ECO:0007669"/>
    <property type="project" value="InterPro"/>
</dbReference>
<feature type="coiled-coil region" evidence="3">
    <location>
        <begin position="172"/>
        <end position="244"/>
    </location>
</feature>
<evidence type="ECO:0000313" key="5">
    <source>
        <dbReference type="EMBL" id="RAM02234.1"/>
    </source>
</evidence>
<keyword evidence="2" id="KW-0812">Transmembrane</keyword>
<dbReference type="PANTHER" id="PTHR30203:SF30">
    <property type="entry name" value="OUTER MEMBRANE PROTEIN-RELATED"/>
    <property type="match status" value="1"/>
</dbReference>
<dbReference type="InterPro" id="IPR003423">
    <property type="entry name" value="OMP_efflux"/>
</dbReference>
<keyword evidence="2" id="KW-0472">Membrane</keyword>
<proteinExistence type="inferred from homology"/>
<dbReference type="Proteomes" id="UP000293902">
    <property type="component" value="Chromosome"/>
</dbReference>
<dbReference type="NCBIfam" id="TIGR01845">
    <property type="entry name" value="outer_NodT"/>
    <property type="match status" value="1"/>
</dbReference>
<dbReference type="Proteomes" id="UP000248798">
    <property type="component" value="Unassembled WGS sequence"/>
</dbReference>
<evidence type="ECO:0000256" key="1">
    <source>
        <dbReference type="ARBA" id="ARBA00007613"/>
    </source>
</evidence>
<comment type="similarity">
    <text evidence="1 2">Belongs to the outer membrane factor (OMF) (TC 1.B.17) family.</text>
</comment>
<keyword evidence="7" id="KW-1185">Reference proteome</keyword>
<dbReference type="Gene3D" id="2.20.200.10">
    <property type="entry name" value="Outer membrane efflux proteins (OEP)"/>
    <property type="match status" value="1"/>
</dbReference>
<dbReference type="PROSITE" id="PS51257">
    <property type="entry name" value="PROKAR_LIPOPROTEIN"/>
    <property type="match status" value="1"/>
</dbReference>
<evidence type="ECO:0000256" key="2">
    <source>
        <dbReference type="RuleBase" id="RU362097"/>
    </source>
</evidence>
<evidence type="ECO:0000313" key="6">
    <source>
        <dbReference type="Proteomes" id="UP000248798"/>
    </source>
</evidence>
<dbReference type="Gene3D" id="1.20.1600.10">
    <property type="entry name" value="Outer membrane efflux proteins (OEP)"/>
    <property type="match status" value="1"/>
</dbReference>
<organism evidence="5 6">
    <name type="scientific">Desulfobacter hydrogenophilus</name>
    <dbReference type="NCBI Taxonomy" id="2291"/>
    <lineage>
        <taxon>Bacteria</taxon>
        <taxon>Pseudomonadati</taxon>
        <taxon>Thermodesulfobacteriota</taxon>
        <taxon>Desulfobacteria</taxon>
        <taxon>Desulfobacterales</taxon>
        <taxon>Desulfobacteraceae</taxon>
        <taxon>Desulfobacter</taxon>
    </lineage>
</organism>
<dbReference type="InterPro" id="IPR010131">
    <property type="entry name" value="MdtP/NodT-like"/>
</dbReference>
<name>A0A328FC16_9BACT</name>
<evidence type="ECO:0000313" key="4">
    <source>
        <dbReference type="EMBL" id="QBH15089.1"/>
    </source>
</evidence>
<feature type="signal peptide" evidence="2">
    <location>
        <begin position="1"/>
        <end position="23"/>
    </location>
</feature>
<comment type="subcellular location">
    <subcellularLocation>
        <location evidence="2">Cell membrane</location>
        <topology evidence="2">Lipid-anchor</topology>
    </subcellularLocation>
</comment>